<comment type="caution">
    <text evidence="1">The sequence shown here is derived from an EMBL/GenBank/DDBJ whole genome shotgun (WGS) entry which is preliminary data.</text>
</comment>
<proteinExistence type="predicted"/>
<dbReference type="Gramene" id="OMO97023">
    <property type="protein sequence ID" value="OMO97023"/>
    <property type="gene ID" value="CCACVL1_04703"/>
</dbReference>
<evidence type="ECO:0000313" key="1">
    <source>
        <dbReference type="EMBL" id="OMO97023.1"/>
    </source>
</evidence>
<dbReference type="AlphaFoldDB" id="A0A1R3JQ96"/>
<dbReference type="EMBL" id="AWWV01007301">
    <property type="protein sequence ID" value="OMO97023.1"/>
    <property type="molecule type" value="Genomic_DNA"/>
</dbReference>
<protein>
    <submittedName>
        <fullName evidence="1">Uncharacterized protein</fullName>
    </submittedName>
</protein>
<reference evidence="1 2" key="1">
    <citation type="submission" date="2013-09" db="EMBL/GenBank/DDBJ databases">
        <title>Corchorus capsularis genome sequencing.</title>
        <authorList>
            <person name="Alam M."/>
            <person name="Haque M.S."/>
            <person name="Islam M.S."/>
            <person name="Emdad E.M."/>
            <person name="Islam M.M."/>
            <person name="Ahmed B."/>
            <person name="Halim A."/>
            <person name="Hossen Q.M.M."/>
            <person name="Hossain M.Z."/>
            <person name="Ahmed R."/>
            <person name="Khan M.M."/>
            <person name="Islam R."/>
            <person name="Rashid M.M."/>
            <person name="Khan S.A."/>
            <person name="Rahman M.S."/>
            <person name="Alam M."/>
        </authorList>
    </citation>
    <scope>NUCLEOTIDE SEQUENCE [LARGE SCALE GENOMIC DNA]</scope>
    <source>
        <strain evidence="2">cv. CVL-1</strain>
        <tissue evidence="1">Whole seedling</tissue>
    </source>
</reference>
<dbReference type="Proteomes" id="UP000188268">
    <property type="component" value="Unassembled WGS sequence"/>
</dbReference>
<name>A0A1R3JQ96_COCAP</name>
<keyword evidence="2" id="KW-1185">Reference proteome</keyword>
<evidence type="ECO:0000313" key="2">
    <source>
        <dbReference type="Proteomes" id="UP000188268"/>
    </source>
</evidence>
<organism evidence="1 2">
    <name type="scientific">Corchorus capsularis</name>
    <name type="common">Jute</name>
    <dbReference type="NCBI Taxonomy" id="210143"/>
    <lineage>
        <taxon>Eukaryota</taxon>
        <taxon>Viridiplantae</taxon>
        <taxon>Streptophyta</taxon>
        <taxon>Embryophyta</taxon>
        <taxon>Tracheophyta</taxon>
        <taxon>Spermatophyta</taxon>
        <taxon>Magnoliopsida</taxon>
        <taxon>eudicotyledons</taxon>
        <taxon>Gunneridae</taxon>
        <taxon>Pentapetalae</taxon>
        <taxon>rosids</taxon>
        <taxon>malvids</taxon>
        <taxon>Malvales</taxon>
        <taxon>Malvaceae</taxon>
        <taxon>Grewioideae</taxon>
        <taxon>Apeibeae</taxon>
        <taxon>Corchorus</taxon>
    </lineage>
</organism>
<accession>A0A1R3JQ96</accession>
<sequence length="34" mass="3827">MAAVPNYIDPLTLLYKSTDQFLKPKPKVQFESSG</sequence>
<gene>
    <name evidence="1" type="ORF">CCACVL1_04703</name>
</gene>